<dbReference type="Pfam" id="PF00133">
    <property type="entry name" value="tRNA-synt_1"/>
    <property type="match status" value="1"/>
</dbReference>
<evidence type="ECO:0000256" key="2">
    <source>
        <dbReference type="ARBA" id="ARBA00013169"/>
    </source>
</evidence>
<dbReference type="SUPFAM" id="SSF52374">
    <property type="entry name" value="Nucleotidylyl transferase"/>
    <property type="match status" value="1"/>
</dbReference>
<dbReference type="Gene3D" id="1.20.1050.10">
    <property type="match status" value="1"/>
</dbReference>
<feature type="domain" description="GST C-terminal" evidence="17">
    <location>
        <begin position="720"/>
        <end position="848"/>
    </location>
</feature>
<feature type="signal peptide" evidence="16">
    <location>
        <begin position="1"/>
        <end position="28"/>
    </location>
</feature>
<keyword evidence="6" id="KW-0067">ATP-binding</keyword>
<dbReference type="InterPro" id="IPR004046">
    <property type="entry name" value="GST_C"/>
</dbReference>
<dbReference type="NCBIfam" id="TIGR00422">
    <property type="entry name" value="valS"/>
    <property type="match status" value="1"/>
</dbReference>
<dbReference type="Gene3D" id="3.90.740.10">
    <property type="entry name" value="Valyl/Leucyl/Isoleucyl-tRNA synthetase, editing domain"/>
    <property type="match status" value="1"/>
</dbReference>
<dbReference type="InterPro" id="IPR037118">
    <property type="entry name" value="Val-tRNA_synth_C_sf"/>
</dbReference>
<accession>A0AAV1FPR2</accession>
<feature type="coiled-coil region" evidence="14">
    <location>
        <begin position="1850"/>
        <end position="1919"/>
    </location>
</feature>
<keyword evidence="8" id="KW-0007">Acetylation</keyword>
<evidence type="ECO:0000256" key="10">
    <source>
        <dbReference type="ARBA" id="ARBA00024407"/>
    </source>
</evidence>
<sequence length="1920" mass="213331">MLCPASVSAAAAAAVWLLAVLGPVLSLAAEHNSEADFSLCSHCFYRQTPPRGASAGPLLSPLCHRLPGGQTFATLSKPTCDTAVYSAFHLSSGEAEREGEEEGELVEEDENTKAVAPALLKGGVDPSDAASLTDSPLQHWDLTVTTLVQSSFIPKCSAVGGELYILTGAGSLRATKDGEEECQTLPLWSAVCCSVPEGKSGFSVGLIKETEEGERQVSVKELEETLGVEELFSEGCKGSDGGILGLIAGLFSASVTENIVEVNADLTDENTGAEDLESNTVVQTTEEGEVASDTNGYDTNKGADESGEAQTAEEEEINSDTTSQVLNEDVQEIREAQTAEEEEVNSDTTSQVLNEDVQESREAQSAEEKEVSSDKTSWFSNVDVQEIREAQSAEEEEVSSETASQVLNEYVEESRDTQTAEDHVTAVVGQQEEEDDSADVKQETSPETAASESRDEKQEADTHSRSVRAKSSESSESSESPAIDETVDEQETDTNSSSTVLYILSTTLSIMKAPLRPVFSTISQIPGQVLYVLQEDLGVLSTLPGDTFSVFHLLTSDILSWFGSAGDMVLGIGEGFFCSAYYCTSSMLDALYIHCHTGVTGMGTLAGDTVGVFGGVLDKTWWVTKFFGGRLWEHSEGYVGTVMATLYVSPHPDDFRSLLALVAAEFYPFSNLNIITEDPPESLNTHSRPALVLGEADAVLTGATAVSWYLASQGKRTGLSTKQQSQVWQWLSFADNELTPVSCAVVFPLMGMMGLDKKLQQSSRAELMRVLKVLDKALEPRTYLVGQIMTLADMAVAAAVLLPYKYVLEPTDRKVLTNVTRWFTTCINQPRFLKVFGKITLCEKMVPVTPKTKAAAPVAKAKAAKTSPANETDSAITNGPPKTEAQLKKEAKKREKLEKFQQKKEMEAKKKTQPTAEKKAKPEKKELGVTTYTISTAPGEKKDVNCPLPDSYSPQYVEAAWYSWWEKQGYFKPEYGRKSISEKNPQGIFMMCIPPPNVTGSLHLGHALTNAIQDSLTRWHRMRGETTLWNPGCDHAGIATQVVVEKKLMREKGMSRHDLGRENFIQEVWKWKNEKGDRIYHQLKKLGSSLDWDRACFTMDPKLSYAVQEAFIRMHEEGVIYRSKRLVNWSCTLNSAISDIEVDKRELTGRTLLPVPGYKEKVEFGVLVSFAYKVDGSDEEVIVATTRIETMLGDTAVAVHPADPRYQHLKGKTVLHPFCDRKMPIVFDDFVDVNFGTGAVKITPAHDHNDYEVGVRHNLAFINILDENGLLINVPPPFLGMKRFEARKAVLQALKDRGQFKEIKDNPMVVPVCSRSKDIVEPLLKPQWYVNCTEMGKQAADSVREGRLKIIPDHHLKTWFNWMDNIRDWCISRQLWWGHRIPAYFVTVSDASVKPGEDMDGHYWVSGRSEEEAREKAAKRFNVSADKISLRQDEDVLDTWFSSGIFPFSIFGWPNENQDLNVFYPGTLLETGHDILFFWVARMVMMGLKLTGKLPFKEVYLHAVVRDAHGRKMSKSLGNVIDPLDVITGISLEGLHAQLMDSNLDPVEVEKAKQGQKSDYPNGIPECGTDALRFALCAYTSQGRDINLDVNRILGYRHFCNKLWNAVKFAMKTLGDHFVPSEKAQLCGEESVSDRWILSRLCAAVALCDAGFKAYDFPAITTAIYNFWLYELCDVYLESVKPVFSKADEDSSSQRQALVCRQTLYTCLEVGLRLLSPMMPFVSEELYQRLPRRRPQSDPPSISVTSYPQTEEFCWNSAEVDRDMDFVMTVVKTIRSLRADYNLTKTRADCYLQCIDSATASLVQKYSLQIQTLSYSQAVIPLTANQPVPEGCAVAIASDRCTVNLMLKGLIDVEKEMAKLTTKRGDLEKQMEKLKEKMAKSDYKEKVPVKVQEQDAEKLRQSQTELEKVKEAMENFRKMM</sequence>
<keyword evidence="9" id="KW-0030">Aminoacyl-tRNA synthetase</keyword>
<keyword evidence="5" id="KW-0547">Nucleotide-binding</keyword>
<dbReference type="CDD" id="cd10294">
    <property type="entry name" value="GST_C_ValRS_N"/>
    <property type="match status" value="1"/>
</dbReference>
<feature type="compositionally biased region" description="Polar residues" evidence="15">
    <location>
        <begin position="867"/>
        <end position="877"/>
    </location>
</feature>
<evidence type="ECO:0000256" key="12">
    <source>
        <dbReference type="ARBA" id="ARBA00052812"/>
    </source>
</evidence>
<keyword evidence="14" id="KW-0175">Coiled coil</keyword>
<feature type="chain" id="PRO_5043438136" description="Valine--tRNA ligase" evidence="16">
    <location>
        <begin position="29"/>
        <end position="1920"/>
    </location>
</feature>
<keyword evidence="4" id="KW-0436">Ligase</keyword>
<keyword evidence="3" id="KW-0597">Phosphoprotein</keyword>
<dbReference type="PROSITE" id="PS50405">
    <property type="entry name" value="GST_CTER"/>
    <property type="match status" value="1"/>
</dbReference>
<evidence type="ECO:0000256" key="16">
    <source>
        <dbReference type="SAM" id="SignalP"/>
    </source>
</evidence>
<feature type="compositionally biased region" description="Basic and acidic residues" evidence="15">
    <location>
        <begin position="452"/>
        <end position="464"/>
    </location>
</feature>
<dbReference type="InterPro" id="IPR010987">
    <property type="entry name" value="Glutathione-S-Trfase_C-like"/>
</dbReference>
<feature type="region of interest" description="Disordered" evidence="15">
    <location>
        <begin position="269"/>
        <end position="404"/>
    </location>
</feature>
<gene>
    <name evidence="18" type="ORF">XNOV1_A016406</name>
</gene>
<dbReference type="FunFam" id="3.40.50.620:FF:000066">
    <property type="entry name" value="valine--tRNA ligase, mitochondrial"/>
    <property type="match status" value="1"/>
</dbReference>
<dbReference type="FunFam" id="3.40.50.620:FF:000119">
    <property type="entry name" value="Putative valine--tRNA ligase-like"/>
    <property type="match status" value="1"/>
</dbReference>
<dbReference type="NCBIfam" id="NF004349">
    <property type="entry name" value="PRK05729.1"/>
    <property type="match status" value="1"/>
</dbReference>
<dbReference type="GO" id="GO:0004832">
    <property type="term" value="F:valine-tRNA ligase activity"/>
    <property type="evidence" value="ECO:0007669"/>
    <property type="project" value="UniProtKB-EC"/>
</dbReference>
<dbReference type="GO" id="GO:0002161">
    <property type="term" value="F:aminoacyl-tRNA deacylase activity"/>
    <property type="evidence" value="ECO:0007669"/>
    <property type="project" value="InterPro"/>
</dbReference>
<dbReference type="CDD" id="cd07962">
    <property type="entry name" value="Anticodon_Ia_Val"/>
    <property type="match status" value="1"/>
</dbReference>
<organism evidence="18 19">
    <name type="scientific">Xyrichtys novacula</name>
    <name type="common">Pearly razorfish</name>
    <name type="synonym">Hemipteronotus novacula</name>
    <dbReference type="NCBI Taxonomy" id="13765"/>
    <lineage>
        <taxon>Eukaryota</taxon>
        <taxon>Metazoa</taxon>
        <taxon>Chordata</taxon>
        <taxon>Craniata</taxon>
        <taxon>Vertebrata</taxon>
        <taxon>Euteleostomi</taxon>
        <taxon>Actinopterygii</taxon>
        <taxon>Neopterygii</taxon>
        <taxon>Teleostei</taxon>
        <taxon>Neoteleostei</taxon>
        <taxon>Acanthomorphata</taxon>
        <taxon>Eupercaria</taxon>
        <taxon>Labriformes</taxon>
        <taxon>Labridae</taxon>
        <taxon>Xyrichtys</taxon>
    </lineage>
</organism>
<dbReference type="Gene3D" id="1.10.287.380">
    <property type="entry name" value="Valyl-tRNA synthetase, C-terminal domain"/>
    <property type="match status" value="1"/>
</dbReference>
<dbReference type="PRINTS" id="PR00986">
    <property type="entry name" value="TRNASYNTHVAL"/>
</dbReference>
<feature type="compositionally biased region" description="Acidic residues" evidence="15">
    <location>
        <begin position="305"/>
        <end position="318"/>
    </location>
</feature>
<evidence type="ECO:0000256" key="6">
    <source>
        <dbReference type="ARBA" id="ARBA00022840"/>
    </source>
</evidence>
<evidence type="ECO:0000259" key="17">
    <source>
        <dbReference type="PROSITE" id="PS50405"/>
    </source>
</evidence>
<keyword evidence="16" id="KW-0732">Signal</keyword>
<dbReference type="InterPro" id="IPR002303">
    <property type="entry name" value="Valyl-tRNA_ligase"/>
</dbReference>
<feature type="compositionally biased region" description="Basic and acidic residues" evidence="15">
    <location>
        <begin position="358"/>
        <end position="373"/>
    </location>
</feature>
<evidence type="ECO:0000256" key="1">
    <source>
        <dbReference type="ARBA" id="ARBA00005594"/>
    </source>
</evidence>
<dbReference type="InterPro" id="IPR001412">
    <property type="entry name" value="aa-tRNA-synth_I_CS"/>
</dbReference>
<comment type="similarity">
    <text evidence="1">Belongs to the class-I aminoacyl-tRNA synthetase family.</text>
</comment>
<evidence type="ECO:0000313" key="19">
    <source>
        <dbReference type="Proteomes" id="UP001178508"/>
    </source>
</evidence>
<dbReference type="InterPro" id="IPR014729">
    <property type="entry name" value="Rossmann-like_a/b/a_fold"/>
</dbReference>
<dbReference type="PANTHER" id="PTHR11946">
    <property type="entry name" value="VALYL-TRNA SYNTHETASES"/>
    <property type="match status" value="1"/>
</dbReference>
<dbReference type="HAMAP" id="MF_02004">
    <property type="entry name" value="Val_tRNA_synth_type1"/>
    <property type="match status" value="1"/>
</dbReference>
<dbReference type="EC" id="6.1.1.9" evidence="2"/>
<protein>
    <recommendedName>
        <fullName evidence="10">Valine--tRNA ligase</fullName>
        <ecNumber evidence="2">6.1.1.9</ecNumber>
    </recommendedName>
    <alternativeName>
        <fullName evidence="11">Valyl-tRNA synthetase</fullName>
    </alternativeName>
</protein>
<evidence type="ECO:0000256" key="4">
    <source>
        <dbReference type="ARBA" id="ARBA00022598"/>
    </source>
</evidence>
<dbReference type="InterPro" id="IPR036282">
    <property type="entry name" value="Glutathione-S-Trfase_C_sf"/>
</dbReference>
<evidence type="ECO:0000256" key="7">
    <source>
        <dbReference type="ARBA" id="ARBA00022917"/>
    </source>
</evidence>
<evidence type="ECO:0000256" key="13">
    <source>
        <dbReference type="ARBA" id="ARBA00065250"/>
    </source>
</evidence>
<evidence type="ECO:0000256" key="5">
    <source>
        <dbReference type="ARBA" id="ARBA00022741"/>
    </source>
</evidence>
<evidence type="ECO:0000256" key="3">
    <source>
        <dbReference type="ARBA" id="ARBA00022553"/>
    </source>
</evidence>
<dbReference type="FunFam" id="3.90.740.10:FF:000008">
    <property type="entry name" value="Valine--tRNA ligase, mitochondrial"/>
    <property type="match status" value="1"/>
</dbReference>
<dbReference type="FunFam" id="1.10.730.10:FF:000015">
    <property type="entry name" value="Valine--tRNA ligase"/>
    <property type="match status" value="1"/>
</dbReference>
<dbReference type="FunFam" id="1.20.1050.10:FF:000006">
    <property type="entry name" value="Elongation factor 1 gamma"/>
    <property type="match status" value="1"/>
</dbReference>
<dbReference type="FunFam" id="3.90.740.10:FF:000030">
    <property type="entry name" value="valine--tRNA ligase"/>
    <property type="match status" value="1"/>
</dbReference>
<comment type="subunit">
    <text evidence="13">Forms high-molecular-mass aggregates with elongation factor 1.</text>
</comment>
<dbReference type="Pfam" id="PF08264">
    <property type="entry name" value="Anticodon_1"/>
    <property type="match status" value="1"/>
</dbReference>
<comment type="catalytic activity">
    <reaction evidence="12">
        <text>tRNA(Val) + L-valine + ATP = L-valyl-tRNA(Val) + AMP + diphosphate</text>
        <dbReference type="Rhea" id="RHEA:10704"/>
        <dbReference type="Rhea" id="RHEA-COMP:9672"/>
        <dbReference type="Rhea" id="RHEA-COMP:9708"/>
        <dbReference type="ChEBI" id="CHEBI:30616"/>
        <dbReference type="ChEBI" id="CHEBI:33019"/>
        <dbReference type="ChEBI" id="CHEBI:57762"/>
        <dbReference type="ChEBI" id="CHEBI:78442"/>
        <dbReference type="ChEBI" id="CHEBI:78537"/>
        <dbReference type="ChEBI" id="CHEBI:456215"/>
        <dbReference type="EC" id="6.1.1.9"/>
    </reaction>
    <physiologicalReaction direction="left-to-right" evidence="12">
        <dbReference type="Rhea" id="RHEA:10705"/>
    </physiologicalReaction>
</comment>
<evidence type="ECO:0000256" key="15">
    <source>
        <dbReference type="SAM" id="MobiDB-lite"/>
    </source>
</evidence>
<dbReference type="Pfam" id="PF10458">
    <property type="entry name" value="Val_tRNA-synt_C"/>
    <property type="match status" value="1"/>
</dbReference>
<dbReference type="Proteomes" id="UP001178508">
    <property type="component" value="Chromosome 8"/>
</dbReference>
<evidence type="ECO:0000256" key="8">
    <source>
        <dbReference type="ARBA" id="ARBA00022990"/>
    </source>
</evidence>
<dbReference type="InterPro" id="IPR009008">
    <property type="entry name" value="Val/Leu/Ile-tRNA-synth_edit"/>
</dbReference>
<keyword evidence="7" id="KW-0648">Protein biosynthesis</keyword>
<dbReference type="SUPFAM" id="SSF46589">
    <property type="entry name" value="tRNA-binding arm"/>
    <property type="match status" value="1"/>
</dbReference>
<dbReference type="GO" id="GO:0005829">
    <property type="term" value="C:cytosol"/>
    <property type="evidence" value="ECO:0007669"/>
    <property type="project" value="TreeGrafter"/>
</dbReference>
<reference evidence="18" key="1">
    <citation type="submission" date="2023-08" db="EMBL/GenBank/DDBJ databases">
        <authorList>
            <person name="Alioto T."/>
            <person name="Alioto T."/>
            <person name="Gomez Garrido J."/>
        </authorList>
    </citation>
    <scope>NUCLEOTIDE SEQUENCE</scope>
</reference>
<dbReference type="SUPFAM" id="SSF50677">
    <property type="entry name" value="ValRS/IleRS/LeuRS editing domain"/>
    <property type="match status" value="1"/>
</dbReference>
<dbReference type="PROSITE" id="PS00178">
    <property type="entry name" value="AA_TRNA_LIGASE_I"/>
    <property type="match status" value="1"/>
</dbReference>
<proteinExistence type="inferred from homology"/>
<feature type="compositionally biased region" description="Basic and acidic residues" evidence="15">
    <location>
        <begin position="885"/>
        <end position="924"/>
    </location>
</feature>
<dbReference type="Gene3D" id="1.10.730.10">
    <property type="entry name" value="Isoleucyl-tRNA Synthetase, Domain 1"/>
    <property type="match status" value="1"/>
</dbReference>
<name>A0AAV1FPR2_XYRNO</name>
<dbReference type="InterPro" id="IPR002300">
    <property type="entry name" value="aa-tRNA-synth_Ia"/>
</dbReference>
<evidence type="ECO:0000256" key="9">
    <source>
        <dbReference type="ARBA" id="ARBA00023146"/>
    </source>
</evidence>
<feature type="region of interest" description="Disordered" evidence="15">
    <location>
        <begin position="91"/>
        <end position="111"/>
    </location>
</feature>
<evidence type="ECO:0000256" key="11">
    <source>
        <dbReference type="ARBA" id="ARBA00029936"/>
    </source>
</evidence>
<dbReference type="InterPro" id="IPR009080">
    <property type="entry name" value="tRNAsynth_Ia_anticodon-bd"/>
</dbReference>
<dbReference type="InterPro" id="IPR013155">
    <property type="entry name" value="M/V/L/I-tRNA-synth_anticd-bd"/>
</dbReference>
<dbReference type="FunFam" id="1.10.287.380:FF:000002">
    <property type="entry name" value="Valine--tRNA ligase"/>
    <property type="match status" value="1"/>
</dbReference>
<dbReference type="InterPro" id="IPR033705">
    <property type="entry name" value="Anticodon_Ia_Val"/>
</dbReference>
<dbReference type="SUPFAM" id="SSF47616">
    <property type="entry name" value="GST C-terminal domain-like"/>
    <property type="match status" value="1"/>
</dbReference>
<dbReference type="SUPFAM" id="SSF47323">
    <property type="entry name" value="Anticodon-binding domain of a subclass of class I aminoacyl-tRNA synthetases"/>
    <property type="match status" value="1"/>
</dbReference>
<dbReference type="InterPro" id="IPR010978">
    <property type="entry name" value="tRNA-bd_arm"/>
</dbReference>
<evidence type="ECO:0000256" key="14">
    <source>
        <dbReference type="SAM" id="Coils"/>
    </source>
</evidence>
<feature type="region of interest" description="Disordered" evidence="15">
    <location>
        <begin position="859"/>
        <end position="924"/>
    </location>
</feature>
<dbReference type="Pfam" id="PF00043">
    <property type="entry name" value="GST_C"/>
    <property type="match status" value="1"/>
</dbReference>
<evidence type="ECO:0000313" key="18">
    <source>
        <dbReference type="EMBL" id="CAJ1062574.1"/>
    </source>
</evidence>
<feature type="compositionally biased region" description="Acidic residues" evidence="15">
    <location>
        <begin position="97"/>
        <end position="110"/>
    </location>
</feature>
<dbReference type="EMBL" id="OY660871">
    <property type="protein sequence ID" value="CAJ1062574.1"/>
    <property type="molecule type" value="Genomic_DNA"/>
</dbReference>
<dbReference type="GO" id="GO:0005524">
    <property type="term" value="F:ATP binding"/>
    <property type="evidence" value="ECO:0007669"/>
    <property type="project" value="UniProtKB-KW"/>
</dbReference>
<dbReference type="PANTHER" id="PTHR11946:SF109">
    <property type="entry name" value="VALINE--TRNA LIGASE"/>
    <property type="match status" value="1"/>
</dbReference>
<feature type="compositionally biased region" description="Polar residues" evidence="15">
    <location>
        <begin position="374"/>
        <end position="383"/>
    </location>
</feature>
<dbReference type="Gene3D" id="3.40.50.620">
    <property type="entry name" value="HUPs"/>
    <property type="match status" value="2"/>
</dbReference>
<dbReference type="InterPro" id="IPR019499">
    <property type="entry name" value="Val-tRNA_synth_tRNA-bd"/>
</dbReference>
<dbReference type="GO" id="GO:0006438">
    <property type="term" value="P:valyl-tRNA aminoacylation"/>
    <property type="evidence" value="ECO:0007669"/>
    <property type="project" value="InterPro"/>
</dbReference>
<keyword evidence="19" id="KW-1185">Reference proteome</keyword>
<feature type="region of interest" description="Disordered" evidence="15">
    <location>
        <begin position="429"/>
        <end position="496"/>
    </location>
</feature>
<dbReference type="CDD" id="cd00817">
    <property type="entry name" value="ValRS_core"/>
    <property type="match status" value="1"/>
</dbReference>